<dbReference type="SMART" id="SM01381">
    <property type="entry name" value="7TM_GPCR_Srsx"/>
    <property type="match status" value="1"/>
</dbReference>
<keyword evidence="4 10" id="KW-1133">Transmembrane helix</keyword>
<keyword evidence="5 9" id="KW-0297">G-protein coupled receptor</keyword>
<dbReference type="GO" id="GO:0030594">
    <property type="term" value="F:neurotransmitter receptor activity"/>
    <property type="evidence" value="ECO:0000318"/>
    <property type="project" value="GO_Central"/>
</dbReference>
<comment type="subcellular location">
    <subcellularLocation>
        <location evidence="1">Cell membrane</location>
        <topology evidence="1">Multi-pass membrane protein</topology>
    </subcellularLocation>
</comment>
<dbReference type="PROSITE" id="PS50262">
    <property type="entry name" value="G_PROTEIN_RECEP_F1_2"/>
    <property type="match status" value="1"/>
</dbReference>
<dbReference type="Pfam" id="PF00001">
    <property type="entry name" value="7tm_1"/>
    <property type="match status" value="1"/>
</dbReference>
<evidence type="ECO:0000313" key="12">
    <source>
        <dbReference type="EMBL" id="EDO43160.1"/>
    </source>
</evidence>
<dbReference type="EMBL" id="DS469557">
    <property type="protein sequence ID" value="EDO43160.1"/>
    <property type="molecule type" value="Genomic_DNA"/>
</dbReference>
<keyword evidence="6 10" id="KW-0472">Membrane</keyword>
<feature type="transmembrane region" description="Helical" evidence="10">
    <location>
        <begin position="38"/>
        <end position="59"/>
    </location>
</feature>
<accession>A7RZK3</accession>
<dbReference type="PhylomeDB" id="A7RZK3"/>
<dbReference type="GO" id="GO:0004993">
    <property type="term" value="F:G protein-coupled serotonin receptor activity"/>
    <property type="evidence" value="ECO:0000318"/>
    <property type="project" value="GO_Central"/>
</dbReference>
<dbReference type="CDD" id="cd14967">
    <property type="entry name" value="7tmA_amine_R-like"/>
    <property type="match status" value="1"/>
</dbReference>
<evidence type="ECO:0000256" key="1">
    <source>
        <dbReference type="ARBA" id="ARBA00004651"/>
    </source>
</evidence>
<keyword evidence="2" id="KW-1003">Cell membrane</keyword>
<dbReference type="GO" id="GO:0007268">
    <property type="term" value="P:chemical synaptic transmission"/>
    <property type="evidence" value="ECO:0000318"/>
    <property type="project" value="GO_Central"/>
</dbReference>
<feature type="transmembrane region" description="Helical" evidence="10">
    <location>
        <begin position="132"/>
        <end position="156"/>
    </location>
</feature>
<evidence type="ECO:0000256" key="8">
    <source>
        <dbReference type="ARBA" id="ARBA00023224"/>
    </source>
</evidence>
<evidence type="ECO:0000256" key="4">
    <source>
        <dbReference type="ARBA" id="ARBA00022989"/>
    </source>
</evidence>
<evidence type="ECO:0000259" key="11">
    <source>
        <dbReference type="PROSITE" id="PS50262"/>
    </source>
</evidence>
<dbReference type="HOGENOM" id="CLU_009579_11_5_1"/>
<keyword evidence="7 9" id="KW-0675">Receptor</keyword>
<evidence type="ECO:0000256" key="7">
    <source>
        <dbReference type="ARBA" id="ARBA00023170"/>
    </source>
</evidence>
<name>A7RZK3_NEMVE</name>
<protein>
    <recommendedName>
        <fullName evidence="11">G-protein coupled receptors family 1 profile domain-containing protein</fullName>
    </recommendedName>
</protein>
<dbReference type="Proteomes" id="UP000001593">
    <property type="component" value="Unassembled WGS sequence"/>
</dbReference>
<sequence>IVESIFLCVLMVVIIFGNTLVCLAFYRNRKLRTTTNCFLCSLAAADIAVGVFSVPYWVYFRLGKIYITYDIICGTASIINLVTISLERCLSVTQPAIHRNVSPLTIGLSIGFAWVYAIVVASLTHVKESQMTWYPIFVSIASFFLPLFIILVNYLMIHRVARRRARARHLRSLKREIRIAVTLAVVIIAFILTWLPFFVILLFSRYCSKCEVPYRVIVPLVKWMHYSGSMVNPIIYTYRNRDFKRAFIKIL</sequence>
<feature type="transmembrane region" description="Helical" evidence="10">
    <location>
        <begin position="177"/>
        <end position="203"/>
    </location>
</feature>
<dbReference type="InterPro" id="IPR017452">
    <property type="entry name" value="GPCR_Rhodpsn_7TM"/>
</dbReference>
<dbReference type="FunFam" id="1.20.1070.10:FF:000437">
    <property type="entry name" value="Predicted protein"/>
    <property type="match status" value="1"/>
</dbReference>
<feature type="transmembrane region" description="Helical" evidence="10">
    <location>
        <begin position="6"/>
        <end position="26"/>
    </location>
</feature>
<dbReference type="GO" id="GO:0005886">
    <property type="term" value="C:plasma membrane"/>
    <property type="evidence" value="ECO:0000318"/>
    <property type="project" value="GO_Central"/>
</dbReference>
<evidence type="ECO:0000256" key="6">
    <source>
        <dbReference type="ARBA" id="ARBA00023136"/>
    </source>
</evidence>
<evidence type="ECO:0000256" key="9">
    <source>
        <dbReference type="RuleBase" id="RU000688"/>
    </source>
</evidence>
<dbReference type="Gene3D" id="1.20.1070.10">
    <property type="entry name" value="Rhodopsin 7-helix transmembrane proteins"/>
    <property type="match status" value="1"/>
</dbReference>
<dbReference type="SUPFAM" id="SSF81321">
    <property type="entry name" value="Family A G protein-coupled receptor-like"/>
    <property type="match status" value="1"/>
</dbReference>
<feature type="transmembrane region" description="Helical" evidence="10">
    <location>
        <begin position="106"/>
        <end position="126"/>
    </location>
</feature>
<dbReference type="GO" id="GO:0030425">
    <property type="term" value="C:dendrite"/>
    <property type="evidence" value="ECO:0000318"/>
    <property type="project" value="GO_Central"/>
</dbReference>
<feature type="non-terminal residue" evidence="12">
    <location>
        <position position="251"/>
    </location>
</feature>
<organism evidence="12 13">
    <name type="scientific">Nematostella vectensis</name>
    <name type="common">Starlet sea anemone</name>
    <dbReference type="NCBI Taxonomy" id="45351"/>
    <lineage>
        <taxon>Eukaryota</taxon>
        <taxon>Metazoa</taxon>
        <taxon>Cnidaria</taxon>
        <taxon>Anthozoa</taxon>
        <taxon>Hexacorallia</taxon>
        <taxon>Actiniaria</taxon>
        <taxon>Edwardsiidae</taxon>
        <taxon>Nematostella</taxon>
    </lineage>
</organism>
<keyword evidence="13" id="KW-1185">Reference proteome</keyword>
<dbReference type="GO" id="GO:0007187">
    <property type="term" value="P:G protein-coupled receptor signaling pathway, coupled to cyclic nucleotide second messenger"/>
    <property type="evidence" value="ECO:0000318"/>
    <property type="project" value="GO_Central"/>
</dbReference>
<dbReference type="PRINTS" id="PR00237">
    <property type="entry name" value="GPCRRHODOPSN"/>
</dbReference>
<feature type="transmembrane region" description="Helical" evidence="10">
    <location>
        <begin position="65"/>
        <end position="86"/>
    </location>
</feature>
<reference evidence="12 13" key="1">
    <citation type="journal article" date="2007" name="Science">
        <title>Sea anemone genome reveals ancestral eumetazoan gene repertoire and genomic organization.</title>
        <authorList>
            <person name="Putnam N.H."/>
            <person name="Srivastava M."/>
            <person name="Hellsten U."/>
            <person name="Dirks B."/>
            <person name="Chapman J."/>
            <person name="Salamov A."/>
            <person name="Terry A."/>
            <person name="Shapiro H."/>
            <person name="Lindquist E."/>
            <person name="Kapitonov V.V."/>
            <person name="Jurka J."/>
            <person name="Genikhovich G."/>
            <person name="Grigoriev I.V."/>
            <person name="Lucas S.M."/>
            <person name="Steele R.E."/>
            <person name="Finnerty J.R."/>
            <person name="Technau U."/>
            <person name="Martindale M.Q."/>
            <person name="Rokhsar D.S."/>
        </authorList>
    </citation>
    <scope>NUCLEOTIDE SEQUENCE [LARGE SCALE GENOMIC DNA]</scope>
    <source>
        <strain evidence="13">CH2 X CH6</strain>
    </source>
</reference>
<dbReference type="eggNOG" id="KOG3656">
    <property type="taxonomic scope" value="Eukaryota"/>
</dbReference>
<dbReference type="PANTHER" id="PTHR24248">
    <property type="entry name" value="ADRENERGIC RECEPTOR-RELATED G-PROTEIN COUPLED RECEPTOR"/>
    <property type="match status" value="1"/>
</dbReference>
<evidence type="ECO:0000256" key="10">
    <source>
        <dbReference type="SAM" id="Phobius"/>
    </source>
</evidence>
<dbReference type="PROSITE" id="PS00237">
    <property type="entry name" value="G_PROTEIN_RECEP_F1_1"/>
    <property type="match status" value="1"/>
</dbReference>
<dbReference type="InParanoid" id="A7RZK3"/>
<keyword evidence="3 9" id="KW-0812">Transmembrane</keyword>
<dbReference type="OMA" id="MIHRVAR"/>
<evidence type="ECO:0000256" key="2">
    <source>
        <dbReference type="ARBA" id="ARBA00022475"/>
    </source>
</evidence>
<gene>
    <name evidence="12" type="ORF">NEMVEDRAFT_v1g23357</name>
</gene>
<evidence type="ECO:0000313" key="13">
    <source>
        <dbReference type="Proteomes" id="UP000001593"/>
    </source>
</evidence>
<dbReference type="InterPro" id="IPR000276">
    <property type="entry name" value="GPCR_Rhodpsn"/>
</dbReference>
<keyword evidence="8 9" id="KW-0807">Transducer</keyword>
<evidence type="ECO:0000256" key="5">
    <source>
        <dbReference type="ARBA" id="ARBA00023040"/>
    </source>
</evidence>
<dbReference type="AlphaFoldDB" id="A7RZK3"/>
<dbReference type="GO" id="GO:0045202">
    <property type="term" value="C:synapse"/>
    <property type="evidence" value="ECO:0007669"/>
    <property type="project" value="GOC"/>
</dbReference>
<dbReference type="STRING" id="45351.A7RZK3"/>
<comment type="similarity">
    <text evidence="9">Belongs to the G-protein coupled receptor 1 family.</text>
</comment>
<evidence type="ECO:0000256" key="3">
    <source>
        <dbReference type="ARBA" id="ARBA00022692"/>
    </source>
</evidence>
<feature type="domain" description="G-protein coupled receptors family 1 profile" evidence="11">
    <location>
        <begin position="17"/>
        <end position="236"/>
    </location>
</feature>
<feature type="non-terminal residue" evidence="12">
    <location>
        <position position="1"/>
    </location>
</feature>
<proteinExistence type="inferred from homology"/>